<feature type="region of interest" description="Disordered" evidence="11">
    <location>
        <begin position="288"/>
        <end position="317"/>
    </location>
</feature>
<feature type="transmembrane region" description="Helical" evidence="12">
    <location>
        <begin position="212"/>
        <end position="235"/>
    </location>
</feature>
<comment type="similarity">
    <text evidence="10">Belongs to the G-protein coupled receptor 1 family.</text>
</comment>
<evidence type="ECO:0000256" key="2">
    <source>
        <dbReference type="ARBA" id="ARBA00022475"/>
    </source>
</evidence>
<dbReference type="PROSITE" id="PS00237">
    <property type="entry name" value="G_PROTEIN_RECEP_F1_1"/>
    <property type="match status" value="1"/>
</dbReference>
<feature type="region of interest" description="Disordered" evidence="11">
    <location>
        <begin position="476"/>
        <end position="514"/>
    </location>
</feature>
<dbReference type="PROSITE" id="PS50262">
    <property type="entry name" value="G_PROTEIN_RECEP_F1_2"/>
    <property type="match status" value="1"/>
</dbReference>
<evidence type="ECO:0000256" key="10">
    <source>
        <dbReference type="RuleBase" id="RU000688"/>
    </source>
</evidence>
<protein>
    <recommendedName>
        <fullName evidence="13">G-protein coupled receptors family 1 profile domain-containing protein</fullName>
    </recommendedName>
</protein>
<feature type="compositionally biased region" description="Acidic residues" evidence="11">
    <location>
        <begin position="479"/>
        <end position="489"/>
    </location>
</feature>
<dbReference type="GO" id="GO:0005886">
    <property type="term" value="C:plasma membrane"/>
    <property type="evidence" value="ECO:0007669"/>
    <property type="project" value="UniProtKB-SubCell"/>
</dbReference>
<dbReference type="SMART" id="SM01381">
    <property type="entry name" value="7TM_GPCR_Srsx"/>
    <property type="match status" value="1"/>
</dbReference>
<keyword evidence="15" id="KW-1185">Reference proteome</keyword>
<comment type="subcellular location">
    <subcellularLocation>
        <location evidence="1">Cell membrane</location>
        <topology evidence="1">Multi-pass membrane protein</topology>
    </subcellularLocation>
</comment>
<evidence type="ECO:0000256" key="1">
    <source>
        <dbReference type="ARBA" id="ARBA00004651"/>
    </source>
</evidence>
<organism evidence="14 15">
    <name type="scientific">Dreissena polymorpha</name>
    <name type="common">Zebra mussel</name>
    <name type="synonym">Mytilus polymorpha</name>
    <dbReference type="NCBI Taxonomy" id="45954"/>
    <lineage>
        <taxon>Eukaryota</taxon>
        <taxon>Metazoa</taxon>
        <taxon>Spiralia</taxon>
        <taxon>Lophotrochozoa</taxon>
        <taxon>Mollusca</taxon>
        <taxon>Bivalvia</taxon>
        <taxon>Autobranchia</taxon>
        <taxon>Heteroconchia</taxon>
        <taxon>Euheterodonta</taxon>
        <taxon>Imparidentia</taxon>
        <taxon>Neoheterodontei</taxon>
        <taxon>Myida</taxon>
        <taxon>Dreissenoidea</taxon>
        <taxon>Dreissenidae</taxon>
        <taxon>Dreissena</taxon>
    </lineage>
</organism>
<evidence type="ECO:0000259" key="13">
    <source>
        <dbReference type="PROSITE" id="PS50262"/>
    </source>
</evidence>
<dbReference type="GO" id="GO:0004993">
    <property type="term" value="F:G protein-coupled serotonin receptor activity"/>
    <property type="evidence" value="ECO:0007669"/>
    <property type="project" value="UniProtKB-ARBA"/>
</dbReference>
<feature type="transmembrane region" description="Helical" evidence="12">
    <location>
        <begin position="92"/>
        <end position="114"/>
    </location>
</feature>
<dbReference type="Gene3D" id="1.20.1070.10">
    <property type="entry name" value="Rhodopsin 7-helix transmembrane proteins"/>
    <property type="match status" value="2"/>
</dbReference>
<dbReference type="InterPro" id="IPR017452">
    <property type="entry name" value="GPCR_Rhodpsn_7TM"/>
</dbReference>
<reference evidence="14" key="1">
    <citation type="journal article" date="2019" name="bioRxiv">
        <title>The Genome of the Zebra Mussel, Dreissena polymorpha: A Resource for Invasive Species Research.</title>
        <authorList>
            <person name="McCartney M.A."/>
            <person name="Auch B."/>
            <person name="Kono T."/>
            <person name="Mallez S."/>
            <person name="Zhang Y."/>
            <person name="Obille A."/>
            <person name="Becker A."/>
            <person name="Abrahante J.E."/>
            <person name="Garbe J."/>
            <person name="Badalamenti J.P."/>
            <person name="Herman A."/>
            <person name="Mangelson H."/>
            <person name="Liachko I."/>
            <person name="Sullivan S."/>
            <person name="Sone E.D."/>
            <person name="Koren S."/>
            <person name="Silverstein K.A.T."/>
            <person name="Beckman K.B."/>
            <person name="Gohl D.M."/>
        </authorList>
    </citation>
    <scope>NUCLEOTIDE SEQUENCE</scope>
    <source>
        <strain evidence="14">Duluth1</strain>
        <tissue evidence="14">Whole animal</tissue>
    </source>
</reference>
<evidence type="ECO:0000256" key="6">
    <source>
        <dbReference type="ARBA" id="ARBA00023136"/>
    </source>
</evidence>
<evidence type="ECO:0000256" key="11">
    <source>
        <dbReference type="SAM" id="MobiDB-lite"/>
    </source>
</evidence>
<feature type="compositionally biased region" description="Polar residues" evidence="11">
    <location>
        <begin position="288"/>
        <end position="304"/>
    </location>
</feature>
<evidence type="ECO:0000256" key="8">
    <source>
        <dbReference type="ARBA" id="ARBA00023170"/>
    </source>
</evidence>
<dbReference type="CDD" id="cd14967">
    <property type="entry name" value="7tmA_amine_R-like"/>
    <property type="match status" value="1"/>
</dbReference>
<evidence type="ECO:0000313" key="15">
    <source>
        <dbReference type="Proteomes" id="UP000828390"/>
    </source>
</evidence>
<gene>
    <name evidence="14" type="ORF">DPMN_165213</name>
</gene>
<keyword evidence="8 10" id="KW-0675">Receptor</keyword>
<keyword evidence="6 12" id="KW-0472">Membrane</keyword>
<evidence type="ECO:0000256" key="12">
    <source>
        <dbReference type="SAM" id="Phobius"/>
    </source>
</evidence>
<feature type="transmembrane region" description="Helical" evidence="12">
    <location>
        <begin position="562"/>
        <end position="585"/>
    </location>
</feature>
<dbReference type="PRINTS" id="PR00237">
    <property type="entry name" value="GPCRRHODOPSN"/>
</dbReference>
<dbReference type="GO" id="GO:0071880">
    <property type="term" value="P:adenylate cyclase-activating adrenergic receptor signaling pathway"/>
    <property type="evidence" value="ECO:0007669"/>
    <property type="project" value="TreeGrafter"/>
</dbReference>
<dbReference type="Proteomes" id="UP000828390">
    <property type="component" value="Unassembled WGS sequence"/>
</dbReference>
<proteinExistence type="inferred from homology"/>
<feature type="transmembrane region" description="Helical" evidence="12">
    <location>
        <begin position="52"/>
        <end position="80"/>
    </location>
</feature>
<keyword evidence="2" id="KW-1003">Cell membrane</keyword>
<feature type="transmembrane region" description="Helical" evidence="12">
    <location>
        <begin position="530"/>
        <end position="550"/>
    </location>
</feature>
<evidence type="ECO:0000256" key="5">
    <source>
        <dbReference type="ARBA" id="ARBA00023040"/>
    </source>
</evidence>
<dbReference type="GO" id="GO:0043410">
    <property type="term" value="P:positive regulation of MAPK cascade"/>
    <property type="evidence" value="ECO:0007669"/>
    <property type="project" value="TreeGrafter"/>
</dbReference>
<evidence type="ECO:0000313" key="14">
    <source>
        <dbReference type="EMBL" id="KAH3787094.1"/>
    </source>
</evidence>
<feature type="transmembrane region" description="Helical" evidence="12">
    <location>
        <begin position="171"/>
        <end position="192"/>
    </location>
</feature>
<name>A0A9D4EWP8_DREPO</name>
<evidence type="ECO:0000256" key="7">
    <source>
        <dbReference type="ARBA" id="ARBA00023157"/>
    </source>
</evidence>
<evidence type="ECO:0000256" key="4">
    <source>
        <dbReference type="ARBA" id="ARBA00022989"/>
    </source>
</evidence>
<dbReference type="PANTHER" id="PTHR24248:SF199">
    <property type="entry name" value="IP13425P-RELATED"/>
    <property type="match status" value="1"/>
</dbReference>
<dbReference type="PANTHER" id="PTHR24248">
    <property type="entry name" value="ADRENERGIC RECEPTOR-RELATED G-PROTEIN COUPLED RECEPTOR"/>
    <property type="match status" value="1"/>
</dbReference>
<feature type="compositionally biased region" description="Low complexity" evidence="11">
    <location>
        <begin position="404"/>
        <end position="418"/>
    </location>
</feature>
<dbReference type="InterPro" id="IPR000276">
    <property type="entry name" value="GPCR_Rhodpsn"/>
</dbReference>
<dbReference type="SUPFAM" id="SSF81321">
    <property type="entry name" value="Family A G protein-coupled receptor-like"/>
    <property type="match status" value="1"/>
</dbReference>
<keyword evidence="4 12" id="KW-1133">Transmembrane helix</keyword>
<feature type="compositionally biased region" description="Low complexity" evidence="11">
    <location>
        <begin position="353"/>
        <end position="377"/>
    </location>
</feature>
<keyword evidence="3 10" id="KW-0812">Transmembrane</keyword>
<keyword evidence="5 10" id="KW-0297">G-protein coupled receptor</keyword>
<feature type="transmembrane region" description="Helical" evidence="12">
    <location>
        <begin position="129"/>
        <end position="150"/>
    </location>
</feature>
<evidence type="ECO:0000256" key="3">
    <source>
        <dbReference type="ARBA" id="ARBA00022692"/>
    </source>
</evidence>
<sequence length="607" mass="68827">MESVNFLLIDSVALETSDNCSTENNCSAVDTIFGRNVSSNQTAFHDGRNVTFLNYLLCVLAILITLATIIGNFLVIFAVISEKRLRKVGNIFIINLAVSDCLVGLVVSPLAIAYDITNIWVLGETACDIWVSLDMICCTASILNLCAIAYDRCNAIVQPIKYSRKRTFKRAALIMVFVWTYSSGVAVPRFLGWRDSNEYGLPHGKCHISTNIGYTFYSIFLAFFIPLLFMLYFYWKIYSATCVRSSQWYHHPGHSHYDSNEGAKDKKYLWKWCLPCLPREEIPLPDTQEQATQTNNGEQVQSKLVKQDSIPEEDITRRESIEPELLAIYQMRQRSARILSNATMSSFNSTFYSSTDSSNTATTSFSESSDRSSSISTEPRDRDRSFLEPKDRPSINIEPRDRSMSSSTESGRSFSSESFPRKLGPVRGARLSSARQSSLQQEVIHEIASAAHLEQLEDLEEVQVGPMVLRTMRRTGTVDTDDTHDEMSDDGQGVRPKSSRKLKSSTFRRRNSRKSRKIAISQEKRAAKTLGIVMGCFVICWLPFFVITLVRVLCVTCPIPPLLLKLVVWLGYFNSACNPFIYTFFNKDFRIAFRKLPCFVQRSIVYL</sequence>
<dbReference type="EMBL" id="JAIWYP010000008">
    <property type="protein sequence ID" value="KAH3787094.1"/>
    <property type="molecule type" value="Genomic_DNA"/>
</dbReference>
<feature type="domain" description="G-protein coupled receptors family 1 profile" evidence="13">
    <location>
        <begin position="71"/>
        <end position="582"/>
    </location>
</feature>
<dbReference type="Pfam" id="PF00001">
    <property type="entry name" value="7tm_1"/>
    <property type="match status" value="1"/>
</dbReference>
<dbReference type="AlphaFoldDB" id="A0A9D4EWP8"/>
<feature type="compositionally biased region" description="Basic and acidic residues" evidence="11">
    <location>
        <begin position="378"/>
        <end position="403"/>
    </location>
</feature>
<feature type="region of interest" description="Disordered" evidence="11">
    <location>
        <begin position="351"/>
        <end position="434"/>
    </location>
</feature>
<reference evidence="14" key="2">
    <citation type="submission" date="2020-11" db="EMBL/GenBank/DDBJ databases">
        <authorList>
            <person name="McCartney M.A."/>
            <person name="Auch B."/>
            <person name="Kono T."/>
            <person name="Mallez S."/>
            <person name="Becker A."/>
            <person name="Gohl D.M."/>
            <person name="Silverstein K.A.T."/>
            <person name="Koren S."/>
            <person name="Bechman K.B."/>
            <person name="Herman A."/>
            <person name="Abrahante J.E."/>
            <person name="Garbe J."/>
        </authorList>
    </citation>
    <scope>NUCLEOTIDE SEQUENCE</scope>
    <source>
        <strain evidence="14">Duluth1</strain>
        <tissue evidence="14">Whole animal</tissue>
    </source>
</reference>
<comment type="caution">
    <text evidence="14">The sequence shown here is derived from an EMBL/GenBank/DDBJ whole genome shotgun (WGS) entry which is preliminary data.</text>
</comment>
<accession>A0A9D4EWP8</accession>
<keyword evidence="7" id="KW-1015">Disulfide bond</keyword>
<feature type="compositionally biased region" description="Basic residues" evidence="11">
    <location>
        <begin position="497"/>
        <end position="514"/>
    </location>
</feature>
<keyword evidence="9 10" id="KW-0807">Transducer</keyword>
<evidence type="ECO:0000256" key="9">
    <source>
        <dbReference type="ARBA" id="ARBA00023224"/>
    </source>
</evidence>